<name>A0A248UAX0_9HYPH</name>
<dbReference type="InterPro" id="IPR036366">
    <property type="entry name" value="PGBDSf"/>
</dbReference>
<dbReference type="InterPro" id="IPR002477">
    <property type="entry name" value="Peptidoglycan-bd-like"/>
</dbReference>
<dbReference type="Gene3D" id="1.25.40.10">
    <property type="entry name" value="Tetratricopeptide repeat domain"/>
    <property type="match status" value="1"/>
</dbReference>
<dbReference type="EMBL" id="CP022603">
    <property type="protein sequence ID" value="ASV83680.1"/>
    <property type="molecule type" value="Genomic_DNA"/>
</dbReference>
<accession>A0A248UAX0</accession>
<evidence type="ECO:0000259" key="3">
    <source>
        <dbReference type="Pfam" id="PF01471"/>
    </source>
</evidence>
<feature type="domain" description="Peptidoglycan binding-like" evidence="3">
    <location>
        <begin position="929"/>
        <end position="982"/>
    </location>
</feature>
<evidence type="ECO:0000256" key="2">
    <source>
        <dbReference type="SAM" id="MobiDB-lite"/>
    </source>
</evidence>
<feature type="region of interest" description="Disordered" evidence="2">
    <location>
        <begin position="673"/>
        <end position="697"/>
    </location>
</feature>
<dbReference type="KEGG" id="och:CES85_4462"/>
<dbReference type="InterPro" id="IPR006597">
    <property type="entry name" value="Sel1-like"/>
</dbReference>
<dbReference type="OrthoDB" id="5295703at2"/>
<dbReference type="AlphaFoldDB" id="A0A248UAX0"/>
<dbReference type="PANTHER" id="PTHR45011">
    <property type="entry name" value="DAP3-BINDING CELL DEATH ENHANCER 1"/>
    <property type="match status" value="1"/>
</dbReference>
<gene>
    <name evidence="4" type="ORF">CES85_4462</name>
</gene>
<proteinExistence type="predicted"/>
<feature type="region of interest" description="Disordered" evidence="2">
    <location>
        <begin position="556"/>
        <end position="585"/>
    </location>
</feature>
<feature type="coiled-coil region" evidence="1">
    <location>
        <begin position="34"/>
        <end position="96"/>
    </location>
</feature>
<dbReference type="SUPFAM" id="SSF81901">
    <property type="entry name" value="HCP-like"/>
    <property type="match status" value="1"/>
</dbReference>
<dbReference type="SUPFAM" id="SSF47090">
    <property type="entry name" value="PGBD-like"/>
    <property type="match status" value="1"/>
</dbReference>
<dbReference type="SMART" id="SM00671">
    <property type="entry name" value="SEL1"/>
    <property type="match status" value="4"/>
</dbReference>
<evidence type="ECO:0000256" key="1">
    <source>
        <dbReference type="SAM" id="Coils"/>
    </source>
</evidence>
<feature type="region of interest" description="Disordered" evidence="2">
    <location>
        <begin position="498"/>
        <end position="519"/>
    </location>
</feature>
<dbReference type="Gene3D" id="1.10.101.10">
    <property type="entry name" value="PGBD-like superfamily/PGBD"/>
    <property type="match status" value="1"/>
</dbReference>
<dbReference type="Pfam" id="PF08238">
    <property type="entry name" value="Sel1"/>
    <property type="match status" value="4"/>
</dbReference>
<dbReference type="PANTHER" id="PTHR45011:SF1">
    <property type="entry name" value="DAP3-BINDING CELL DEATH ENHANCER 1"/>
    <property type="match status" value="1"/>
</dbReference>
<evidence type="ECO:0000313" key="4">
    <source>
        <dbReference type="EMBL" id="ASV83680.1"/>
    </source>
</evidence>
<reference evidence="4 5" key="1">
    <citation type="submission" date="2017-07" db="EMBL/GenBank/DDBJ databases">
        <title>Phylogenetic study on the rhizospheric bacterium Ochrobactrum sp. A44.</title>
        <authorList>
            <person name="Krzyzanowska D.M."/>
            <person name="Ossowicki A."/>
            <person name="Rajewska M."/>
            <person name="Maciag T."/>
            <person name="Kaczynski Z."/>
            <person name="Czerwicka M."/>
            <person name="Jafra S."/>
        </authorList>
    </citation>
    <scope>NUCLEOTIDE SEQUENCE [LARGE SCALE GENOMIC DNA]</scope>
    <source>
        <strain evidence="4 5">A44</strain>
    </source>
</reference>
<dbReference type="InterPro" id="IPR011990">
    <property type="entry name" value="TPR-like_helical_dom_sf"/>
</dbReference>
<dbReference type="Proteomes" id="UP000215256">
    <property type="component" value="Chromosome 2"/>
</dbReference>
<evidence type="ECO:0000313" key="5">
    <source>
        <dbReference type="Proteomes" id="UP000215256"/>
    </source>
</evidence>
<dbReference type="Pfam" id="PF01471">
    <property type="entry name" value="PG_binding_1"/>
    <property type="match status" value="1"/>
</dbReference>
<keyword evidence="1" id="KW-0175">Coiled coil</keyword>
<dbReference type="InterPro" id="IPR052748">
    <property type="entry name" value="ISR_Activator"/>
</dbReference>
<sequence>MANTHKASGSRSIIDELNALRERHTPAAPKSSAMNELHNTLAELEKRLGHLGSAAPRPRAIEPQQTDRRIEGLAEIAEHLHRLSDEQNKAEQHNTRPAPAFAPRFAEQRQAPDTSFSDDGVLRQIDSRLDEISRAVIAANRHQNSDHEEAPRLQRIERRLNELTQQLDSSVAEQNADTLFRRLGELSQRIDALSEGSRLPEQAIDQLALQINLLAHQVGKVMENLSQSDYHNVNARLEAIDQKLASAEKWSLEPNPVLLEKVDNRFKELTKRLDAQYASHYAEGGMLHTLEGRLDDISQHISLSLLQTPQAEEIALAESEAIRGLESQIANLARQLAKPSAEFAEIKPRLDAIERSISDNRETVLDAAREAAETAVAHVLKHGSQHDTAIALQLANDMKSLEALARNADERNGKTFEAVHETLVKVVDRLASLEQQIDAQPHHPQINSQAKPVANPYSAAPQAFSNLAPKTLANQAAENHPKPVVDAQNADEKLSKLTPKTRLEPELSASLDSVQPDNDSVLDLNTIMKRVREERSQQEGTKAEAASKADLISVARRTAQQAAEESTRLEQQSEKASQKKKGSISDLFNRQRKPILLAIGAVMLAIAGLQAGSAFLEANQQAELSAKTEAPAIDKETTASIAPADEALPAPKAQPMPEVVVPETEIAKPQQESNLNAPMPAPAPLEPASADTTPAEEPEVTVTEVPVEAGPAALREAAMTGDSRALFEIGNRYMEGRGVKEDLAEAAKWYEQSAQNGFAPALYRMGNFNEKGLGMPRDLTKAVDWYQQAAKQGNASAMHNLAVLFASGANGTPDNASAVRWFTEAAELGVKDSQYNLGILAAKGLGMQVNLEESYKWFALAAKAGDKDAADKRDQIGEAMKPQQLERAKGSVELWKAKPLNQEANSVDMPEGWSDEKPVTTASVDMKKAVRNIQLILQKNGYDVGTADGLMGNKTRNAIAEIQKAHGQEPTGEVNQQLVQLLLEKNK</sequence>
<dbReference type="InterPro" id="IPR036365">
    <property type="entry name" value="PGBD-like_sf"/>
</dbReference>
<feature type="compositionally biased region" description="Basic and acidic residues" evidence="2">
    <location>
        <begin position="565"/>
        <end position="577"/>
    </location>
</feature>
<organism evidence="4 5">
    <name type="scientific">Ochrobactrum quorumnocens</name>
    <dbReference type="NCBI Taxonomy" id="271865"/>
    <lineage>
        <taxon>Bacteria</taxon>
        <taxon>Pseudomonadati</taxon>
        <taxon>Pseudomonadota</taxon>
        <taxon>Alphaproteobacteria</taxon>
        <taxon>Hyphomicrobiales</taxon>
        <taxon>Brucellaceae</taxon>
        <taxon>Brucella/Ochrobactrum group</taxon>
        <taxon>Ochrobactrum</taxon>
    </lineage>
</organism>
<protein>
    <submittedName>
        <fullName evidence="4">Putative peptidoglycan binding domain protein</fullName>
    </submittedName>
</protein>
<dbReference type="RefSeq" id="WP_095444602.1">
    <property type="nucleotide sequence ID" value="NZ_CP022603.1"/>
</dbReference>